<reference evidence="2 3" key="1">
    <citation type="submission" date="2014-04" db="EMBL/GenBank/DDBJ databases">
        <authorList>
            <consortium name="DOE Joint Genome Institute"/>
            <person name="Kuo A."/>
            <person name="Ruytinx J."/>
            <person name="Rineau F."/>
            <person name="Colpaert J."/>
            <person name="Kohler A."/>
            <person name="Nagy L.G."/>
            <person name="Floudas D."/>
            <person name="Copeland A."/>
            <person name="Barry K.W."/>
            <person name="Cichocki N."/>
            <person name="Veneault-Fourrey C."/>
            <person name="LaButti K."/>
            <person name="Lindquist E.A."/>
            <person name="Lipzen A."/>
            <person name="Lundell T."/>
            <person name="Morin E."/>
            <person name="Murat C."/>
            <person name="Sun H."/>
            <person name="Tunlid A."/>
            <person name="Henrissat B."/>
            <person name="Grigoriev I.V."/>
            <person name="Hibbett D.S."/>
            <person name="Martin F."/>
            <person name="Nordberg H.P."/>
            <person name="Cantor M.N."/>
            <person name="Hua S.X."/>
        </authorList>
    </citation>
    <scope>NUCLEOTIDE SEQUENCE [LARGE SCALE GENOMIC DNA]</scope>
    <source>
        <strain evidence="2 3">UH-Slu-Lm8-n1</strain>
    </source>
</reference>
<evidence type="ECO:0000256" key="1">
    <source>
        <dbReference type="SAM" id="SignalP"/>
    </source>
</evidence>
<reference evidence="3" key="2">
    <citation type="submission" date="2015-01" db="EMBL/GenBank/DDBJ databases">
        <title>Evolutionary Origins and Diversification of the Mycorrhizal Mutualists.</title>
        <authorList>
            <consortium name="DOE Joint Genome Institute"/>
            <consortium name="Mycorrhizal Genomics Consortium"/>
            <person name="Kohler A."/>
            <person name="Kuo A."/>
            <person name="Nagy L.G."/>
            <person name="Floudas D."/>
            <person name="Copeland A."/>
            <person name="Barry K.W."/>
            <person name="Cichocki N."/>
            <person name="Veneault-Fourrey C."/>
            <person name="LaButti K."/>
            <person name="Lindquist E.A."/>
            <person name="Lipzen A."/>
            <person name="Lundell T."/>
            <person name="Morin E."/>
            <person name="Murat C."/>
            <person name="Riley R."/>
            <person name="Ohm R."/>
            <person name="Sun H."/>
            <person name="Tunlid A."/>
            <person name="Henrissat B."/>
            <person name="Grigoriev I.V."/>
            <person name="Hibbett D.S."/>
            <person name="Martin F."/>
        </authorList>
    </citation>
    <scope>NUCLEOTIDE SEQUENCE [LARGE SCALE GENOMIC DNA]</scope>
    <source>
        <strain evidence="3">UH-Slu-Lm8-n1</strain>
    </source>
</reference>
<keyword evidence="1" id="KW-0732">Signal</keyword>
<feature type="signal peptide" evidence="1">
    <location>
        <begin position="1"/>
        <end position="20"/>
    </location>
</feature>
<dbReference type="HOGENOM" id="CLU_2759492_0_0_1"/>
<protein>
    <submittedName>
        <fullName evidence="2">Uncharacterized protein</fullName>
    </submittedName>
</protein>
<proteinExistence type="predicted"/>
<accession>A0A0D0B791</accession>
<dbReference type="InParanoid" id="A0A0D0B791"/>
<name>A0A0D0B791_9AGAM</name>
<gene>
    <name evidence="2" type="ORF">CY34DRAFT_807963</name>
</gene>
<evidence type="ECO:0000313" key="3">
    <source>
        <dbReference type="Proteomes" id="UP000054485"/>
    </source>
</evidence>
<dbReference type="EMBL" id="KN835332">
    <property type="protein sequence ID" value="KIK39683.1"/>
    <property type="molecule type" value="Genomic_DNA"/>
</dbReference>
<keyword evidence="3" id="KW-1185">Reference proteome</keyword>
<feature type="chain" id="PRO_5002207583" evidence="1">
    <location>
        <begin position="21"/>
        <end position="70"/>
    </location>
</feature>
<organism evidence="2 3">
    <name type="scientific">Suillus luteus UH-Slu-Lm8-n1</name>
    <dbReference type="NCBI Taxonomy" id="930992"/>
    <lineage>
        <taxon>Eukaryota</taxon>
        <taxon>Fungi</taxon>
        <taxon>Dikarya</taxon>
        <taxon>Basidiomycota</taxon>
        <taxon>Agaricomycotina</taxon>
        <taxon>Agaricomycetes</taxon>
        <taxon>Agaricomycetidae</taxon>
        <taxon>Boletales</taxon>
        <taxon>Suillineae</taxon>
        <taxon>Suillaceae</taxon>
        <taxon>Suillus</taxon>
    </lineage>
</organism>
<dbReference type="AlphaFoldDB" id="A0A0D0B791"/>
<evidence type="ECO:0000313" key="2">
    <source>
        <dbReference type="EMBL" id="KIK39683.1"/>
    </source>
</evidence>
<sequence length="70" mass="7394">MRFSFTVILTALAACASVSASEACTAKGQKCYPKHNTCCPGFKCSCWFNSLKNFGTVLRLPPTGGLAASQ</sequence>
<dbReference type="PROSITE" id="PS51257">
    <property type="entry name" value="PROKAR_LIPOPROTEIN"/>
    <property type="match status" value="1"/>
</dbReference>
<dbReference type="Proteomes" id="UP000054485">
    <property type="component" value="Unassembled WGS sequence"/>
</dbReference>